<name>A0ABT2YU72_9GAMM</name>
<organism evidence="2 3">
    <name type="scientific">Marinomonas sargassi</name>
    <dbReference type="NCBI Taxonomy" id="2984494"/>
    <lineage>
        <taxon>Bacteria</taxon>
        <taxon>Pseudomonadati</taxon>
        <taxon>Pseudomonadota</taxon>
        <taxon>Gammaproteobacteria</taxon>
        <taxon>Oceanospirillales</taxon>
        <taxon>Oceanospirillaceae</taxon>
        <taxon>Marinomonas</taxon>
    </lineage>
</organism>
<keyword evidence="1" id="KW-0812">Transmembrane</keyword>
<dbReference type="Proteomes" id="UP001209713">
    <property type="component" value="Unassembled WGS sequence"/>
</dbReference>
<accession>A0ABT2YU72</accession>
<evidence type="ECO:0000256" key="1">
    <source>
        <dbReference type="SAM" id="Phobius"/>
    </source>
</evidence>
<comment type="caution">
    <text evidence="2">The sequence shown here is derived from an EMBL/GenBank/DDBJ whole genome shotgun (WGS) entry which is preliminary data.</text>
</comment>
<feature type="transmembrane region" description="Helical" evidence="1">
    <location>
        <begin position="96"/>
        <end position="119"/>
    </location>
</feature>
<sequence length="152" mass="16241">MNIFPFLAVSAGVIIAVQGTLNAQLGFLLKNPLLGTSIAFLVAFLCMFSTFLVSVHRWPTFNEVFSVPAYLLFSGGILCAVGIGTMYYLIPKMGVGTLMSYSLCGQLIMAVVASHFGWFDLPQKPIDGIKSLGVMALIIGVVLLNSGVGHDH</sequence>
<protein>
    <submittedName>
        <fullName evidence="2">DMT family transporter</fullName>
    </submittedName>
</protein>
<dbReference type="PANTHER" id="PTHR34821">
    <property type="entry name" value="INNER MEMBRANE PROTEIN YDCZ"/>
    <property type="match status" value="1"/>
</dbReference>
<feature type="transmembrane region" description="Helical" evidence="1">
    <location>
        <begin position="131"/>
        <end position="148"/>
    </location>
</feature>
<reference evidence="2 3" key="1">
    <citation type="submission" date="2022-10" db="EMBL/GenBank/DDBJ databases">
        <title>Marinomonas transparenta sp. nov. and Marinomonas sargassi sp. nov., isolated from marine alga (Sargassum natans (L.) Gaillon).</title>
        <authorList>
            <person name="Wang Y."/>
        </authorList>
    </citation>
    <scope>NUCLEOTIDE SEQUENCE [LARGE SCALE GENOMIC DNA]</scope>
    <source>
        <strain evidence="2 3">C2222</strain>
    </source>
</reference>
<keyword evidence="1" id="KW-1133">Transmembrane helix</keyword>
<dbReference type="RefSeq" id="WP_263530817.1">
    <property type="nucleotide sequence ID" value="NZ_JAOVZB010000005.1"/>
</dbReference>
<dbReference type="Pfam" id="PF04657">
    <property type="entry name" value="DMT_YdcZ"/>
    <property type="match status" value="1"/>
</dbReference>
<feature type="transmembrane region" description="Helical" evidence="1">
    <location>
        <begin position="33"/>
        <end position="55"/>
    </location>
</feature>
<evidence type="ECO:0000313" key="2">
    <source>
        <dbReference type="EMBL" id="MCV2403435.1"/>
    </source>
</evidence>
<gene>
    <name evidence="2" type="ORF">OFY17_11150</name>
</gene>
<proteinExistence type="predicted"/>
<keyword evidence="1" id="KW-0472">Membrane</keyword>
<dbReference type="InterPro" id="IPR006750">
    <property type="entry name" value="YdcZ"/>
</dbReference>
<keyword evidence="3" id="KW-1185">Reference proteome</keyword>
<evidence type="ECO:0000313" key="3">
    <source>
        <dbReference type="Proteomes" id="UP001209713"/>
    </source>
</evidence>
<dbReference type="EMBL" id="JAOVZB010000005">
    <property type="protein sequence ID" value="MCV2403435.1"/>
    <property type="molecule type" value="Genomic_DNA"/>
</dbReference>
<feature type="transmembrane region" description="Helical" evidence="1">
    <location>
        <begin position="67"/>
        <end position="90"/>
    </location>
</feature>
<dbReference type="PANTHER" id="PTHR34821:SF2">
    <property type="entry name" value="INNER MEMBRANE PROTEIN YDCZ"/>
    <property type="match status" value="1"/>
</dbReference>